<keyword evidence="3" id="KW-0418">Kinase</keyword>
<dbReference type="Gene3D" id="3.40.1190.20">
    <property type="match status" value="1"/>
</dbReference>
<dbReference type="EnsemblProtists" id="EOD09061">
    <property type="protein sequence ID" value="EOD09061"/>
    <property type="gene ID" value="EMIHUDRAFT_438180"/>
</dbReference>
<dbReference type="SUPFAM" id="SSF53613">
    <property type="entry name" value="Ribokinase-like"/>
    <property type="match status" value="1"/>
</dbReference>
<dbReference type="InterPro" id="IPR002173">
    <property type="entry name" value="Carboh/pur_kinase_PfkB_CS"/>
</dbReference>
<dbReference type="GO" id="GO:0016301">
    <property type="term" value="F:kinase activity"/>
    <property type="evidence" value="ECO:0007669"/>
    <property type="project" value="UniProtKB-KW"/>
</dbReference>
<dbReference type="PANTHER" id="PTHR43085:SF57">
    <property type="entry name" value="CARBOHYDRATE KINASE PFKB DOMAIN-CONTAINING PROTEIN"/>
    <property type="match status" value="1"/>
</dbReference>
<dbReference type="PROSITE" id="PS00583">
    <property type="entry name" value="PFKB_KINASES_1"/>
    <property type="match status" value="1"/>
</dbReference>
<accession>A0A0D3ICS6</accession>
<keyword evidence="2" id="KW-0808">Transferase</keyword>
<dbReference type="STRING" id="2903.R1DE07"/>
<dbReference type="RefSeq" id="XP_005761490.1">
    <property type="nucleotide sequence ID" value="XM_005761433.1"/>
</dbReference>
<evidence type="ECO:0000313" key="6">
    <source>
        <dbReference type="Proteomes" id="UP000013827"/>
    </source>
</evidence>
<evidence type="ECO:0000256" key="2">
    <source>
        <dbReference type="ARBA" id="ARBA00022679"/>
    </source>
</evidence>
<protein>
    <recommendedName>
        <fullName evidence="4">Carbohydrate kinase PfkB domain-containing protein</fullName>
    </recommendedName>
</protein>
<organism evidence="5 6">
    <name type="scientific">Emiliania huxleyi (strain CCMP1516)</name>
    <dbReference type="NCBI Taxonomy" id="280463"/>
    <lineage>
        <taxon>Eukaryota</taxon>
        <taxon>Haptista</taxon>
        <taxon>Haptophyta</taxon>
        <taxon>Prymnesiophyceae</taxon>
        <taxon>Isochrysidales</taxon>
        <taxon>Noelaerhabdaceae</taxon>
        <taxon>Emiliania</taxon>
    </lineage>
</organism>
<evidence type="ECO:0000313" key="5">
    <source>
        <dbReference type="EnsemblProtists" id="EOD09061"/>
    </source>
</evidence>
<dbReference type="InterPro" id="IPR011611">
    <property type="entry name" value="PfkB_dom"/>
</dbReference>
<dbReference type="eggNOG" id="KOG2855">
    <property type="taxonomic scope" value="Eukaryota"/>
</dbReference>
<dbReference type="HOGENOM" id="CLU_027634_6_3_1"/>
<dbReference type="InterPro" id="IPR050306">
    <property type="entry name" value="PfkB_Carbo_kinase"/>
</dbReference>
<evidence type="ECO:0000256" key="1">
    <source>
        <dbReference type="ARBA" id="ARBA00010688"/>
    </source>
</evidence>
<feature type="domain" description="Carbohydrate kinase PfkB" evidence="4">
    <location>
        <begin position="90"/>
        <end position="320"/>
    </location>
</feature>
<dbReference type="Proteomes" id="UP000013827">
    <property type="component" value="Unassembled WGS sequence"/>
</dbReference>
<dbReference type="InterPro" id="IPR029056">
    <property type="entry name" value="Ribokinase-like"/>
</dbReference>
<dbReference type="KEGG" id="ehx:EMIHUDRAFT_438180"/>
<feature type="domain" description="Carbohydrate kinase PfkB" evidence="4">
    <location>
        <begin position="22"/>
        <end position="75"/>
    </location>
</feature>
<evidence type="ECO:0000259" key="4">
    <source>
        <dbReference type="Pfam" id="PF00294"/>
    </source>
</evidence>
<keyword evidence="6" id="KW-1185">Reference proteome</keyword>
<dbReference type="PaxDb" id="2903-EOD09061"/>
<comment type="similarity">
    <text evidence="1">Belongs to the carbohydrate kinase PfkB family.</text>
</comment>
<dbReference type="GeneID" id="17255204"/>
<proteinExistence type="inferred from homology"/>
<reference evidence="6" key="1">
    <citation type="journal article" date="2013" name="Nature">
        <title>Pan genome of the phytoplankton Emiliania underpins its global distribution.</title>
        <authorList>
            <person name="Read B.A."/>
            <person name="Kegel J."/>
            <person name="Klute M.J."/>
            <person name="Kuo A."/>
            <person name="Lefebvre S.C."/>
            <person name="Maumus F."/>
            <person name="Mayer C."/>
            <person name="Miller J."/>
            <person name="Monier A."/>
            <person name="Salamov A."/>
            <person name="Young J."/>
            <person name="Aguilar M."/>
            <person name="Claverie J.M."/>
            <person name="Frickenhaus S."/>
            <person name="Gonzalez K."/>
            <person name="Herman E.K."/>
            <person name="Lin Y.C."/>
            <person name="Napier J."/>
            <person name="Ogata H."/>
            <person name="Sarno A.F."/>
            <person name="Shmutz J."/>
            <person name="Schroeder D."/>
            <person name="de Vargas C."/>
            <person name="Verret F."/>
            <person name="von Dassow P."/>
            <person name="Valentin K."/>
            <person name="Van de Peer Y."/>
            <person name="Wheeler G."/>
            <person name="Dacks J.B."/>
            <person name="Delwiche C.F."/>
            <person name="Dyhrman S.T."/>
            <person name="Glockner G."/>
            <person name="John U."/>
            <person name="Richards T."/>
            <person name="Worden A.Z."/>
            <person name="Zhang X."/>
            <person name="Grigoriev I.V."/>
            <person name="Allen A.E."/>
            <person name="Bidle K."/>
            <person name="Borodovsky M."/>
            <person name="Bowler C."/>
            <person name="Brownlee C."/>
            <person name="Cock J.M."/>
            <person name="Elias M."/>
            <person name="Gladyshev V.N."/>
            <person name="Groth M."/>
            <person name="Guda C."/>
            <person name="Hadaegh A."/>
            <person name="Iglesias-Rodriguez M.D."/>
            <person name="Jenkins J."/>
            <person name="Jones B.M."/>
            <person name="Lawson T."/>
            <person name="Leese F."/>
            <person name="Lindquist E."/>
            <person name="Lobanov A."/>
            <person name="Lomsadze A."/>
            <person name="Malik S.B."/>
            <person name="Marsh M.E."/>
            <person name="Mackinder L."/>
            <person name="Mock T."/>
            <person name="Mueller-Roeber B."/>
            <person name="Pagarete A."/>
            <person name="Parker M."/>
            <person name="Probert I."/>
            <person name="Quesneville H."/>
            <person name="Raines C."/>
            <person name="Rensing S.A."/>
            <person name="Riano-Pachon D.M."/>
            <person name="Richier S."/>
            <person name="Rokitta S."/>
            <person name="Shiraiwa Y."/>
            <person name="Soanes D.M."/>
            <person name="van der Giezen M."/>
            <person name="Wahlund T.M."/>
            <person name="Williams B."/>
            <person name="Wilson W."/>
            <person name="Wolfe G."/>
            <person name="Wurch L.L."/>
        </authorList>
    </citation>
    <scope>NUCLEOTIDE SEQUENCE</scope>
</reference>
<reference evidence="5" key="2">
    <citation type="submission" date="2024-10" db="UniProtKB">
        <authorList>
            <consortium name="EnsemblProtists"/>
        </authorList>
    </citation>
    <scope>IDENTIFICATION</scope>
</reference>
<sequence length="335" mass="33840">MSGFVVCLGETLFDSTPAGIFLGGAPGNVAVHLSQLGAKVEFASRVGDDLLGREARRRLSSYGVGVSLLQSETTPPRSGGGGGAGDGPGGCETGFVLCEIAPNGDATYTFNEPAAWDVLAAEPALLSAVAAARCVVHGSLALRAPVTRSTLVSVVGAAKRRVFDVNLRPPHVDEPAIASAAAGAWLIKLNDDELPELARMLGLEAGAVGDDAAERASAAQLATATGAAAVCVTRGAKGAALWVAGREGEGEWSQHSGFAAAVDARDTIGAGDSFLASLILSLLPDEPASPGVRHELDATDALARACAIGAFVASMPGATPKHDADAIERIRAFAP</sequence>
<dbReference type="PANTHER" id="PTHR43085">
    <property type="entry name" value="HEXOKINASE FAMILY MEMBER"/>
    <property type="match status" value="1"/>
</dbReference>
<dbReference type="AlphaFoldDB" id="A0A0D3ICS6"/>
<evidence type="ECO:0000256" key="3">
    <source>
        <dbReference type="ARBA" id="ARBA00022777"/>
    </source>
</evidence>
<dbReference type="Pfam" id="PF00294">
    <property type="entry name" value="PfkB"/>
    <property type="match status" value="2"/>
</dbReference>
<name>A0A0D3ICS6_EMIH1</name>
<dbReference type="OMA" id="GAWPEYP"/>